<evidence type="ECO:0000259" key="16">
    <source>
        <dbReference type="PROSITE" id="PS51352"/>
    </source>
</evidence>
<evidence type="ECO:0000259" key="15">
    <source>
        <dbReference type="PROSITE" id="PS51324"/>
    </source>
</evidence>
<dbReference type="GO" id="GO:0006457">
    <property type="term" value="P:protein folding"/>
    <property type="evidence" value="ECO:0007669"/>
    <property type="project" value="TreeGrafter"/>
</dbReference>
<keyword evidence="9" id="KW-1015">Disulfide bond</keyword>
<evidence type="ECO:0000256" key="2">
    <source>
        <dbReference type="ARBA" id="ARBA00004613"/>
    </source>
</evidence>
<organism evidence="17 18">
    <name type="scientific">Mastacembelus armatus</name>
    <name type="common">zig-zag eel</name>
    <dbReference type="NCBI Taxonomy" id="205130"/>
    <lineage>
        <taxon>Eukaryota</taxon>
        <taxon>Metazoa</taxon>
        <taxon>Chordata</taxon>
        <taxon>Craniata</taxon>
        <taxon>Vertebrata</taxon>
        <taxon>Euteleostomi</taxon>
        <taxon>Actinopterygii</taxon>
        <taxon>Neopterygii</taxon>
        <taxon>Teleostei</taxon>
        <taxon>Neoteleostei</taxon>
        <taxon>Acanthomorphata</taxon>
        <taxon>Anabantaria</taxon>
        <taxon>Synbranchiformes</taxon>
        <taxon>Mastacembelidae</taxon>
        <taxon>Mastacembelus</taxon>
    </lineage>
</organism>
<dbReference type="Pfam" id="PF04777">
    <property type="entry name" value="Evr1_Alr"/>
    <property type="match status" value="1"/>
</dbReference>
<protein>
    <recommendedName>
        <fullName evidence="13">Sulfhydryl oxidase</fullName>
        <ecNumber evidence="13">1.8.3.2</ecNumber>
    </recommendedName>
</protein>
<keyword evidence="10" id="KW-0325">Glycoprotein</keyword>
<dbReference type="Pfam" id="PF00085">
    <property type="entry name" value="Thioredoxin"/>
    <property type="match status" value="1"/>
</dbReference>
<dbReference type="PANTHER" id="PTHR22897:SF6">
    <property type="entry name" value="SULFHYDRYL OXIDASE 1"/>
    <property type="match status" value="1"/>
</dbReference>
<dbReference type="SUPFAM" id="SSF52833">
    <property type="entry name" value="Thioredoxin-like"/>
    <property type="match status" value="1"/>
</dbReference>
<feature type="region of interest" description="Disordered" evidence="14">
    <location>
        <begin position="645"/>
        <end position="711"/>
    </location>
</feature>
<dbReference type="GO" id="GO:0000139">
    <property type="term" value="C:Golgi membrane"/>
    <property type="evidence" value="ECO:0007669"/>
    <property type="project" value="TreeGrafter"/>
</dbReference>
<dbReference type="InterPro" id="IPR013766">
    <property type="entry name" value="Thioredoxin_domain"/>
</dbReference>
<accession>A0A3Q3KZF0</accession>
<reference evidence="17" key="2">
    <citation type="submission" date="2025-09" db="UniProtKB">
        <authorList>
            <consortium name="Ensembl"/>
        </authorList>
    </citation>
    <scope>IDENTIFICATION</scope>
</reference>
<dbReference type="Gene3D" id="1.20.120.310">
    <property type="entry name" value="ERV/ALR sulfhydryl oxidase domain"/>
    <property type="match status" value="1"/>
</dbReference>
<dbReference type="InParanoid" id="A0A3Q3KZF0"/>
<dbReference type="EC" id="1.8.3.2" evidence="13"/>
<dbReference type="PROSITE" id="PS51352">
    <property type="entry name" value="THIOREDOXIN_2"/>
    <property type="match status" value="1"/>
</dbReference>
<comment type="similarity">
    <text evidence="3 13">Belongs to the quiescin-sulfhydryl oxidase (QSOX) family.</text>
</comment>
<dbReference type="FunFam" id="1.20.120.310:FF:000001">
    <property type="entry name" value="Sulfhydryl oxidase"/>
    <property type="match status" value="1"/>
</dbReference>
<dbReference type="InterPro" id="IPR042568">
    <property type="entry name" value="QSOX_FAD-bd_sf"/>
</dbReference>
<feature type="compositionally biased region" description="Acidic residues" evidence="14">
    <location>
        <begin position="669"/>
        <end position="689"/>
    </location>
</feature>
<keyword evidence="8 13" id="KW-0560">Oxidoreductase</keyword>
<dbReference type="InterPro" id="IPR036249">
    <property type="entry name" value="Thioredoxin-like_sf"/>
</dbReference>
<keyword evidence="13" id="KW-1133">Transmembrane helix</keyword>
<dbReference type="Gene3D" id="1.20.120.1960">
    <property type="entry name" value="QSOX sulfhydryl oxidase domain"/>
    <property type="match status" value="1"/>
</dbReference>
<dbReference type="Gene3D" id="3.40.30.10">
    <property type="entry name" value="Glutaredoxin"/>
    <property type="match status" value="2"/>
</dbReference>
<evidence type="ECO:0000256" key="13">
    <source>
        <dbReference type="RuleBase" id="RU371123"/>
    </source>
</evidence>
<keyword evidence="13" id="KW-0472">Membrane</keyword>
<keyword evidence="7 13" id="KW-0274">FAD</keyword>
<feature type="compositionally biased region" description="Basic and acidic residues" evidence="14">
    <location>
        <begin position="647"/>
        <end position="661"/>
    </location>
</feature>
<evidence type="ECO:0000256" key="9">
    <source>
        <dbReference type="ARBA" id="ARBA00023157"/>
    </source>
</evidence>
<dbReference type="InterPro" id="IPR041269">
    <property type="entry name" value="QSOX_Trx1"/>
</dbReference>
<feature type="transmembrane region" description="Helical" evidence="13">
    <location>
        <begin position="843"/>
        <end position="860"/>
    </location>
</feature>
<feature type="domain" description="Thioredoxin" evidence="16">
    <location>
        <begin position="103"/>
        <end position="236"/>
    </location>
</feature>
<keyword evidence="13" id="KW-0812">Transmembrane</keyword>
<evidence type="ECO:0000256" key="12">
    <source>
        <dbReference type="ARBA" id="ARBA00048864"/>
    </source>
</evidence>
<evidence type="ECO:0000256" key="3">
    <source>
        <dbReference type="ARBA" id="ARBA00006041"/>
    </source>
</evidence>
<dbReference type="InterPro" id="IPR040986">
    <property type="entry name" value="QSOX_FAD-bd_dom"/>
</dbReference>
<dbReference type="CDD" id="cd02992">
    <property type="entry name" value="PDI_a_QSOX"/>
    <property type="match status" value="1"/>
</dbReference>
<comment type="subcellular location">
    <subcellularLocation>
        <location evidence="2">Secreted</location>
    </subcellularLocation>
</comment>
<dbReference type="GeneTree" id="ENSGT00940000159504"/>
<dbReference type="FunFam" id="3.40.30.10:FF:000073">
    <property type="entry name" value="Sulfhydryl oxidase"/>
    <property type="match status" value="1"/>
</dbReference>
<reference evidence="17" key="1">
    <citation type="submission" date="2025-08" db="UniProtKB">
        <authorList>
            <consortium name="Ensembl"/>
        </authorList>
    </citation>
    <scope>IDENTIFICATION</scope>
</reference>
<evidence type="ECO:0000256" key="14">
    <source>
        <dbReference type="SAM" id="MobiDB-lite"/>
    </source>
</evidence>
<dbReference type="Ensembl" id="ENSMAMT00000006877.2">
    <property type="protein sequence ID" value="ENSMAMP00000006692.1"/>
    <property type="gene ID" value="ENSMAMG00000004564.2"/>
</dbReference>
<dbReference type="AlphaFoldDB" id="A0A3Q3KZF0"/>
<evidence type="ECO:0000313" key="18">
    <source>
        <dbReference type="Proteomes" id="UP000261640"/>
    </source>
</evidence>
<dbReference type="GO" id="GO:0005615">
    <property type="term" value="C:extracellular space"/>
    <property type="evidence" value="ECO:0007669"/>
    <property type="project" value="TreeGrafter"/>
</dbReference>
<evidence type="ECO:0000256" key="10">
    <source>
        <dbReference type="ARBA" id="ARBA00023180"/>
    </source>
</evidence>
<name>A0A3Q3KZF0_9TELE</name>
<evidence type="ECO:0000256" key="8">
    <source>
        <dbReference type="ARBA" id="ARBA00023002"/>
    </source>
</evidence>
<dbReference type="GO" id="GO:0003756">
    <property type="term" value="F:protein disulfide isomerase activity"/>
    <property type="evidence" value="ECO:0007669"/>
    <property type="project" value="TreeGrafter"/>
</dbReference>
<sequence>MGDWGCCFGWNAGFREPELPGGRTLKPGGADTRWEEKLCEVDSEVESCCAHTDLLLLLHLLHLLQLQQQKMARRCGRATSRLTEEIQIFPRKSAASAVCLCLCLLFPSAAEAGLYTATDQIVLLTPENVDSVLVNSSAAVFVEFYASWCGHCIAFSPIFKSLARDIKEWKPAVDLAAMDCAAEENRKVCISYGIRGYPSIKFFHAYSKADSEGEDFAGFPRDVQGLRRSIIDKLETHKEPWAPACPPLEPTSQAEIDSFFDTNNVQHLALIFEEAKSYIGREVTLDLLQFENIAVRRVLNTEEGLVARLGVTEFPSCYLYYPGGNFTRLSVKIEARSFYSYALQRLPGVVRSGKPPPVSTPVLTGNSEEPWRPFNRSRVYMADLESALHYSLRVEVAAHTVVKGEALISLKKYVAVLAKYFPGRPVVRNLLKSVDSWLQNQTRDEISYEAFKDILDNSAQSPDAALPEGVRWVGCQGSQPHLRRYPCGVWTLFHVLTVQAKNTRGTDPKEVLMAMRNYVHSFFGCRSCAEHFENMAMESLMEVDTFSSAVLWLWSRHNLVNNRLAGALSEDPNFPKIQWPSPEMCPACHAVKANGDHSWIQKEVLPFVLSYFSSSSILTDYLEDESQVLAKQREKHGRQQVAVAAQKRVERETKETSEHVMRPLTSQPAEEDQEELLDEAVADDEEEGGEGAAAAADELGGKTSEPTPWVKPEIKVDRGRWRAHRKPSIVGMRMRDVQEDIVDLDSFVNQHYKAKVLQVASSSRVKPRTLQRKEEQEPDPGLRMLGLQPLDADFELDIGQQRKRLQKRELTGQYTSDEELSHRGRWMSVLSIGFSKVDISLCVVLYFLSSMCLLAMYLFFKNRLRLRRAKLALP</sequence>
<keyword evidence="5 13" id="KW-0285">Flavoprotein</keyword>
<evidence type="ECO:0000256" key="4">
    <source>
        <dbReference type="ARBA" id="ARBA00022525"/>
    </source>
</evidence>
<comment type="function">
    <text evidence="11">Catalyzes the oxidation of sulfhydryl groups in peptide and protein thiols to disulfides with the reduction of oxygen to hydrogen peroxide. Plays a role in disulfide bond formation in a variety of extracellular proteins. In fibroblasts, required for normal incorporation of laminin into the extracellular matrix, and thereby for normal cell-cell adhesion and cell migration.</text>
</comment>
<evidence type="ECO:0000256" key="7">
    <source>
        <dbReference type="ARBA" id="ARBA00022827"/>
    </source>
</evidence>
<evidence type="ECO:0000256" key="11">
    <source>
        <dbReference type="ARBA" id="ARBA00045804"/>
    </source>
</evidence>
<keyword evidence="4" id="KW-0964">Secreted</keyword>
<dbReference type="Proteomes" id="UP000261640">
    <property type="component" value="Unplaced"/>
</dbReference>
<dbReference type="FunFam" id="3.40.30.10:FF:000080">
    <property type="entry name" value="Sulfhydryl oxidase"/>
    <property type="match status" value="1"/>
</dbReference>
<dbReference type="STRING" id="205130.ENSMAMP00000006692"/>
<dbReference type="SUPFAM" id="SSF69000">
    <property type="entry name" value="FAD-dependent thiol oxidase"/>
    <property type="match status" value="1"/>
</dbReference>
<proteinExistence type="inferred from homology"/>
<feature type="domain" description="ERV/ALR sulfhydryl oxidase" evidence="15">
    <location>
        <begin position="478"/>
        <end position="579"/>
    </location>
</feature>
<keyword evidence="6" id="KW-0732">Signal</keyword>
<dbReference type="InterPro" id="IPR039798">
    <property type="entry name" value="Sulfhydryl_oxidase"/>
</dbReference>
<dbReference type="FunCoup" id="A0A3Q3KZF0">
    <property type="interactions" value="561"/>
</dbReference>
<dbReference type="FunFam" id="1.20.120.1960:FF:000001">
    <property type="entry name" value="Sulfhydryl oxidase"/>
    <property type="match status" value="1"/>
</dbReference>
<evidence type="ECO:0000256" key="6">
    <source>
        <dbReference type="ARBA" id="ARBA00022729"/>
    </source>
</evidence>
<dbReference type="PROSITE" id="PS51324">
    <property type="entry name" value="ERV_ALR"/>
    <property type="match status" value="1"/>
</dbReference>
<dbReference type="InterPro" id="IPR036774">
    <property type="entry name" value="ERV/ALR_sulphydryl_oxid_sf"/>
</dbReference>
<evidence type="ECO:0000256" key="5">
    <source>
        <dbReference type="ARBA" id="ARBA00022630"/>
    </source>
</evidence>
<dbReference type="Pfam" id="PF18371">
    <property type="entry name" value="FAD_SOX"/>
    <property type="match status" value="1"/>
</dbReference>
<comment type="cofactor">
    <cofactor evidence="1 13">
        <name>FAD</name>
        <dbReference type="ChEBI" id="CHEBI:57692"/>
    </cofactor>
</comment>
<keyword evidence="18" id="KW-1185">Reference proteome</keyword>
<comment type="catalytic activity">
    <reaction evidence="12 13">
        <text>2 R'C(R)SH + O2 = R'C(R)S-S(R)CR' + H2O2</text>
        <dbReference type="Rhea" id="RHEA:17357"/>
        <dbReference type="ChEBI" id="CHEBI:15379"/>
        <dbReference type="ChEBI" id="CHEBI:16240"/>
        <dbReference type="ChEBI" id="CHEBI:16520"/>
        <dbReference type="ChEBI" id="CHEBI:17412"/>
        <dbReference type="EC" id="1.8.3.2"/>
    </reaction>
</comment>
<dbReference type="PANTHER" id="PTHR22897">
    <property type="entry name" value="QUIESCIN Q6-RELATED SULFHYDRYL OXIDASE"/>
    <property type="match status" value="1"/>
</dbReference>
<dbReference type="InterPro" id="IPR017905">
    <property type="entry name" value="ERV/ALR_sulphydryl_oxidase"/>
</dbReference>
<dbReference type="GO" id="GO:0016971">
    <property type="term" value="F:flavin-dependent sulfhydryl oxidase activity"/>
    <property type="evidence" value="ECO:0007669"/>
    <property type="project" value="InterPro"/>
</dbReference>
<evidence type="ECO:0000313" key="17">
    <source>
        <dbReference type="Ensembl" id="ENSMAMP00000006692.1"/>
    </source>
</evidence>
<evidence type="ECO:0000256" key="1">
    <source>
        <dbReference type="ARBA" id="ARBA00001974"/>
    </source>
</evidence>
<dbReference type="Pfam" id="PF18108">
    <property type="entry name" value="QSOX_Trx1"/>
    <property type="match status" value="1"/>
</dbReference>